<dbReference type="AlphaFoldDB" id="R9H5J3"/>
<accession>R9H5J3</accession>
<feature type="transmembrane region" description="Helical" evidence="1">
    <location>
        <begin position="39"/>
        <end position="63"/>
    </location>
</feature>
<proteinExistence type="predicted"/>
<dbReference type="HOGENOM" id="CLU_2840605_0_0_10"/>
<reference evidence="2 3" key="1">
    <citation type="submission" date="2013-04" db="EMBL/GenBank/DDBJ databases">
        <title>The Genome Sequence of Bacteroides vulgatus dnLKV7.</title>
        <authorList>
            <consortium name="The Broad Institute Genomics Platform"/>
            <consortium name="The Broad Institute Genome Sequencing Center for Infectious Disease"/>
            <person name="Earl A."/>
            <person name="Xavier R."/>
            <person name="Kuhn K."/>
            <person name="Stappenbeck T."/>
            <person name="Walker B."/>
            <person name="Young S."/>
            <person name="Zeng Q."/>
            <person name="Gargeya S."/>
            <person name="Fitzgerald M."/>
            <person name="Haas B."/>
            <person name="Abouelleil A."/>
            <person name="Allen A.W."/>
            <person name="Alvarado L."/>
            <person name="Arachchi H.M."/>
            <person name="Berlin A.M."/>
            <person name="Chapman S.B."/>
            <person name="Gainer-Dewar J."/>
            <person name="Goldberg J."/>
            <person name="Griggs A."/>
            <person name="Gujja S."/>
            <person name="Hansen M."/>
            <person name="Howarth C."/>
            <person name="Imamovic A."/>
            <person name="Ireland A."/>
            <person name="Larimer J."/>
            <person name="McCowan C."/>
            <person name="Murphy C."/>
            <person name="Pearson M."/>
            <person name="Poon T.W."/>
            <person name="Priest M."/>
            <person name="Roberts A."/>
            <person name="Saif S."/>
            <person name="Shea T."/>
            <person name="Sisk P."/>
            <person name="Sykes S."/>
            <person name="Wortman J."/>
            <person name="Nusbaum C."/>
            <person name="Birren B."/>
        </authorList>
    </citation>
    <scope>NUCLEOTIDE SEQUENCE [LARGE SCALE GENOMIC DNA]</scope>
    <source>
        <strain evidence="3">dnLKV7</strain>
    </source>
</reference>
<keyword evidence="1" id="KW-0812">Transmembrane</keyword>
<name>R9H5J3_PHOVU</name>
<organism evidence="2 3">
    <name type="scientific">Phocaeicola vulgatus dnLKV7</name>
    <dbReference type="NCBI Taxonomy" id="1235786"/>
    <lineage>
        <taxon>Bacteria</taxon>
        <taxon>Pseudomonadati</taxon>
        <taxon>Bacteroidota</taxon>
        <taxon>Bacteroidia</taxon>
        <taxon>Bacteroidales</taxon>
        <taxon>Bacteroidaceae</taxon>
        <taxon>Phocaeicola</taxon>
    </lineage>
</organism>
<evidence type="ECO:0000256" key="1">
    <source>
        <dbReference type="SAM" id="Phobius"/>
    </source>
</evidence>
<protein>
    <submittedName>
        <fullName evidence="2">Uncharacterized protein</fullName>
    </submittedName>
</protein>
<keyword evidence="1" id="KW-1133">Transmembrane helix</keyword>
<sequence>MSVPGIYYHTGKFLVWLWCKYVKKTKIGYKDIIFKYSGWLFWTVGVIFGIFVIISGYILLIVIGMQ</sequence>
<comment type="caution">
    <text evidence="2">The sequence shown here is derived from an EMBL/GenBank/DDBJ whole genome shotgun (WGS) entry which is preliminary data.</text>
</comment>
<evidence type="ECO:0000313" key="3">
    <source>
        <dbReference type="Proteomes" id="UP000014151"/>
    </source>
</evidence>
<evidence type="ECO:0000313" key="2">
    <source>
        <dbReference type="EMBL" id="EOR99055.1"/>
    </source>
</evidence>
<gene>
    <name evidence="2" type="ORF">C800_03385</name>
</gene>
<dbReference type="EMBL" id="ASSN01000024">
    <property type="protein sequence ID" value="EOR99055.1"/>
    <property type="molecule type" value="Genomic_DNA"/>
</dbReference>
<dbReference type="Proteomes" id="UP000014151">
    <property type="component" value="Unassembled WGS sequence"/>
</dbReference>
<keyword evidence="1" id="KW-0472">Membrane</keyword>